<dbReference type="AlphaFoldDB" id="A0A836CN93"/>
<dbReference type="Proteomes" id="UP000664859">
    <property type="component" value="Unassembled WGS sequence"/>
</dbReference>
<dbReference type="GO" id="GO:0006412">
    <property type="term" value="P:translation"/>
    <property type="evidence" value="ECO:0007669"/>
    <property type="project" value="UniProtKB-KW"/>
</dbReference>
<dbReference type="SUPFAM" id="SSF55194">
    <property type="entry name" value="Ribosome recycling factor, RRF"/>
    <property type="match status" value="1"/>
</dbReference>
<evidence type="ECO:0000313" key="6">
    <source>
        <dbReference type="EMBL" id="KAG5192687.1"/>
    </source>
</evidence>
<dbReference type="InterPro" id="IPR002661">
    <property type="entry name" value="Ribosome_recyc_fac"/>
</dbReference>
<keyword evidence="3" id="KW-0963">Cytoplasm</keyword>
<dbReference type="HAMAP" id="MF_00040">
    <property type="entry name" value="RRF"/>
    <property type="match status" value="1"/>
</dbReference>
<dbReference type="FunFam" id="3.30.1360.40:FF:000001">
    <property type="entry name" value="Ribosome-recycling factor"/>
    <property type="match status" value="1"/>
</dbReference>
<dbReference type="Pfam" id="PF01765">
    <property type="entry name" value="RRF"/>
    <property type="match status" value="1"/>
</dbReference>
<comment type="caution">
    <text evidence="6">The sequence shown here is derived from an EMBL/GenBank/DDBJ whole genome shotgun (WGS) entry which is preliminary data.</text>
</comment>
<dbReference type="GO" id="GO:0005737">
    <property type="term" value="C:cytoplasm"/>
    <property type="evidence" value="ECO:0007669"/>
    <property type="project" value="UniProtKB-SubCell"/>
</dbReference>
<reference evidence="6" key="1">
    <citation type="submission" date="2021-02" db="EMBL/GenBank/DDBJ databases">
        <title>First Annotated Genome of the Yellow-green Alga Tribonema minus.</title>
        <authorList>
            <person name="Mahan K.M."/>
        </authorList>
    </citation>
    <scope>NUCLEOTIDE SEQUENCE</scope>
    <source>
        <strain evidence="6">UTEX B ZZ1240</strain>
    </source>
</reference>
<dbReference type="EMBL" id="JAFCMP010000002">
    <property type="protein sequence ID" value="KAG5192687.1"/>
    <property type="molecule type" value="Genomic_DNA"/>
</dbReference>
<comment type="subcellular location">
    <subcellularLocation>
        <location evidence="1">Cytoplasm</location>
    </subcellularLocation>
</comment>
<evidence type="ECO:0000313" key="7">
    <source>
        <dbReference type="Proteomes" id="UP000664859"/>
    </source>
</evidence>
<evidence type="ECO:0000256" key="1">
    <source>
        <dbReference type="ARBA" id="ARBA00004496"/>
    </source>
</evidence>
<dbReference type="PANTHER" id="PTHR20982">
    <property type="entry name" value="RIBOSOME RECYCLING FACTOR"/>
    <property type="match status" value="1"/>
</dbReference>
<sequence>MQKSVDKCRENLATLRTGRASPGILDRVFVDYYGTPTPLKGLAAVKTSSATQLMVEPYDRSSLSAIERGILESGVGLNPNNDGQVIRLNIPAVTEDRRKELCKEARALGEEGKVAVRNIRRDVVEVIKKAEKSKEISQDQSKNTSGDIQKITDKYAKMVDEAVATKEKDIMTV</sequence>
<proteinExistence type="inferred from homology"/>
<keyword evidence="7" id="KW-1185">Reference proteome</keyword>
<dbReference type="Gene3D" id="1.10.132.20">
    <property type="entry name" value="Ribosome-recycling factor"/>
    <property type="match status" value="1"/>
</dbReference>
<protein>
    <submittedName>
        <fullName evidence="6">Ribosome recycling factor domain-containing protein</fullName>
    </submittedName>
</protein>
<dbReference type="CDD" id="cd00520">
    <property type="entry name" value="RRF"/>
    <property type="match status" value="1"/>
</dbReference>
<evidence type="ECO:0000259" key="5">
    <source>
        <dbReference type="Pfam" id="PF01765"/>
    </source>
</evidence>
<dbReference type="OrthoDB" id="407355at2759"/>
<organism evidence="6 7">
    <name type="scientific">Tribonema minus</name>
    <dbReference type="NCBI Taxonomy" id="303371"/>
    <lineage>
        <taxon>Eukaryota</taxon>
        <taxon>Sar</taxon>
        <taxon>Stramenopiles</taxon>
        <taxon>Ochrophyta</taxon>
        <taxon>PX clade</taxon>
        <taxon>Xanthophyceae</taxon>
        <taxon>Tribonematales</taxon>
        <taxon>Tribonemataceae</taxon>
        <taxon>Tribonema</taxon>
    </lineage>
</organism>
<evidence type="ECO:0000256" key="2">
    <source>
        <dbReference type="ARBA" id="ARBA00005912"/>
    </source>
</evidence>
<evidence type="ECO:0000256" key="3">
    <source>
        <dbReference type="ARBA" id="ARBA00022490"/>
    </source>
</evidence>
<comment type="similarity">
    <text evidence="2">Belongs to the RRF family.</text>
</comment>
<dbReference type="PANTHER" id="PTHR20982:SF3">
    <property type="entry name" value="MITOCHONDRIAL RIBOSOME RECYCLING FACTOR PSEUDO 1"/>
    <property type="match status" value="1"/>
</dbReference>
<evidence type="ECO:0000256" key="4">
    <source>
        <dbReference type="ARBA" id="ARBA00022917"/>
    </source>
</evidence>
<feature type="domain" description="Ribosome recycling factor" evidence="5">
    <location>
        <begin position="9"/>
        <end position="171"/>
    </location>
</feature>
<accession>A0A836CN93</accession>
<dbReference type="GO" id="GO:0043023">
    <property type="term" value="F:ribosomal large subunit binding"/>
    <property type="evidence" value="ECO:0007669"/>
    <property type="project" value="TreeGrafter"/>
</dbReference>
<dbReference type="InterPro" id="IPR023584">
    <property type="entry name" value="Ribosome_recyc_fac_dom"/>
</dbReference>
<name>A0A836CN93_9STRA</name>
<dbReference type="Gene3D" id="3.30.1360.40">
    <property type="match status" value="1"/>
</dbReference>
<dbReference type="InterPro" id="IPR036191">
    <property type="entry name" value="RRF_sf"/>
</dbReference>
<keyword evidence="4" id="KW-0648">Protein biosynthesis</keyword>
<dbReference type="FunFam" id="1.10.132.20:FF:000001">
    <property type="entry name" value="Ribosome-recycling factor"/>
    <property type="match status" value="1"/>
</dbReference>
<gene>
    <name evidence="6" type="ORF">JKP88DRAFT_256814</name>
</gene>
<dbReference type="NCBIfam" id="TIGR00496">
    <property type="entry name" value="frr"/>
    <property type="match status" value="1"/>
</dbReference>